<name>A0A0N5CPA4_THECL</name>
<reference evidence="1 2" key="2">
    <citation type="submission" date="2018-11" db="EMBL/GenBank/DDBJ databases">
        <authorList>
            <consortium name="Pathogen Informatics"/>
        </authorList>
    </citation>
    <scope>NUCLEOTIDE SEQUENCE [LARGE SCALE GENOMIC DNA]</scope>
</reference>
<dbReference type="WBParaSite" id="TCLT_0000204101-mRNA-1">
    <property type="protein sequence ID" value="TCLT_0000204101-mRNA-1"/>
    <property type="gene ID" value="TCLT_0000204101"/>
</dbReference>
<proteinExistence type="predicted"/>
<dbReference type="EMBL" id="UYYF01000344">
    <property type="protein sequence ID" value="VDM97785.1"/>
    <property type="molecule type" value="Genomic_DNA"/>
</dbReference>
<dbReference type="Proteomes" id="UP000276776">
    <property type="component" value="Unassembled WGS sequence"/>
</dbReference>
<protein>
    <submittedName>
        <fullName evidence="3">PDZ domain-containing protein</fullName>
    </submittedName>
</protein>
<evidence type="ECO:0000313" key="2">
    <source>
        <dbReference type="Proteomes" id="UP000276776"/>
    </source>
</evidence>
<sequence length="166" mass="18093">MGVSVSNQSGSPTVDRVNLSPFTKDFRVGERQRYSDIFWKSSRGLNIKHVVGRVVEGGFLVFVSQEYSEPLSKCVGQSDIGVLAHDAIITVSCSSSGNATETHLNSIFLPLLENGELLCPALCCKQAEQPTVFSFSTHSSKFKVLCGLTLKREKDTIPFTPLHKAG</sequence>
<keyword evidence="2" id="KW-1185">Reference proteome</keyword>
<evidence type="ECO:0000313" key="3">
    <source>
        <dbReference type="WBParaSite" id="TCLT_0000204101-mRNA-1"/>
    </source>
</evidence>
<accession>A0A0N5CPA4</accession>
<reference evidence="3" key="1">
    <citation type="submission" date="2017-02" db="UniProtKB">
        <authorList>
            <consortium name="WormBaseParasite"/>
        </authorList>
    </citation>
    <scope>IDENTIFICATION</scope>
</reference>
<gene>
    <name evidence="1" type="ORF">TCLT_LOCUS2042</name>
</gene>
<dbReference type="AlphaFoldDB" id="A0A0N5CPA4"/>
<evidence type="ECO:0000313" key="1">
    <source>
        <dbReference type="EMBL" id="VDM97785.1"/>
    </source>
</evidence>
<organism evidence="3">
    <name type="scientific">Thelazia callipaeda</name>
    <name type="common">Oriental eyeworm</name>
    <name type="synonym">Parasitic nematode</name>
    <dbReference type="NCBI Taxonomy" id="103827"/>
    <lineage>
        <taxon>Eukaryota</taxon>
        <taxon>Metazoa</taxon>
        <taxon>Ecdysozoa</taxon>
        <taxon>Nematoda</taxon>
        <taxon>Chromadorea</taxon>
        <taxon>Rhabditida</taxon>
        <taxon>Spirurina</taxon>
        <taxon>Spiruromorpha</taxon>
        <taxon>Thelazioidea</taxon>
        <taxon>Thelaziidae</taxon>
        <taxon>Thelazia</taxon>
    </lineage>
</organism>